<gene>
    <name evidence="3" type="ORF">PQU94_02760</name>
</gene>
<keyword evidence="1" id="KW-0732">Signal</keyword>
<feature type="signal peptide" evidence="1">
    <location>
        <begin position="1"/>
        <end position="24"/>
    </location>
</feature>
<dbReference type="GO" id="GO:0008168">
    <property type="term" value="F:methyltransferase activity"/>
    <property type="evidence" value="ECO:0007669"/>
    <property type="project" value="UniProtKB-KW"/>
</dbReference>
<dbReference type="EMBL" id="JAQQKW010000001">
    <property type="protein sequence ID" value="MDC7693198.1"/>
    <property type="molecule type" value="Genomic_DNA"/>
</dbReference>
<reference evidence="3 4" key="1">
    <citation type="submission" date="2023-01" db="EMBL/GenBank/DDBJ databases">
        <title>Novel species of the genus Asticcacaulis isolated from rivers.</title>
        <authorList>
            <person name="Lu H."/>
        </authorList>
    </citation>
    <scope>NUCLEOTIDE SEQUENCE [LARGE SCALE GENOMIC DNA]</scope>
    <source>
        <strain evidence="3 4">DXS10W</strain>
    </source>
</reference>
<dbReference type="InterPro" id="IPR013216">
    <property type="entry name" value="Methyltransf_11"/>
</dbReference>
<sequence>MSARPLLLAAAAALTVSLSGQAFAHEGHDHHEAHAKAPDAALKAAIDGAWRTPENKARDQYRHPAEALAFWGLKPGADIVEFYPGAKGWWTEILAPYAHKTKGRYTGVMNNTNDAAFWAEVADKSIYGEVSASTLDALPAGKADLVLIARAFHNWARQDGATERHLEAAFKALKPGGILAVEQHRATEGSDPKAGTGYVPESYVIDAAKKAGFVLVGKSEINANPKDDHDHPFGVWTLKPIRNSGKGDAALTPEQRAAFDAIGESDRMTLKFRKP</sequence>
<feature type="chain" id="PRO_5047019815" evidence="1">
    <location>
        <begin position="25"/>
        <end position="275"/>
    </location>
</feature>
<dbReference type="GO" id="GO:0032259">
    <property type="term" value="P:methylation"/>
    <property type="evidence" value="ECO:0007669"/>
    <property type="project" value="UniProtKB-KW"/>
</dbReference>
<name>A0ABT5IAJ3_9CAUL</name>
<proteinExistence type="predicted"/>
<feature type="domain" description="Methyltransferase type 11" evidence="2">
    <location>
        <begin position="88"/>
        <end position="180"/>
    </location>
</feature>
<evidence type="ECO:0000256" key="1">
    <source>
        <dbReference type="SAM" id="SignalP"/>
    </source>
</evidence>
<evidence type="ECO:0000313" key="3">
    <source>
        <dbReference type="EMBL" id="MDC7693198.1"/>
    </source>
</evidence>
<keyword evidence="3" id="KW-0808">Transferase</keyword>
<dbReference type="SUPFAM" id="SSF53335">
    <property type="entry name" value="S-adenosyl-L-methionine-dependent methyltransferases"/>
    <property type="match status" value="1"/>
</dbReference>
<dbReference type="PIRSF" id="PIRSF031679">
    <property type="entry name" value="Mtase_Alr7345_prd"/>
    <property type="match status" value="1"/>
</dbReference>
<keyword evidence="4" id="KW-1185">Reference proteome</keyword>
<evidence type="ECO:0000259" key="2">
    <source>
        <dbReference type="Pfam" id="PF08241"/>
    </source>
</evidence>
<evidence type="ECO:0000313" key="4">
    <source>
        <dbReference type="Proteomes" id="UP001216595"/>
    </source>
</evidence>
<organism evidence="3 4">
    <name type="scientific">Asticcacaulis currens</name>
    <dbReference type="NCBI Taxonomy" id="2984210"/>
    <lineage>
        <taxon>Bacteria</taxon>
        <taxon>Pseudomonadati</taxon>
        <taxon>Pseudomonadota</taxon>
        <taxon>Alphaproteobacteria</taxon>
        <taxon>Caulobacterales</taxon>
        <taxon>Caulobacteraceae</taxon>
        <taxon>Asticcacaulis</taxon>
    </lineage>
</organism>
<dbReference type="Pfam" id="PF08241">
    <property type="entry name" value="Methyltransf_11"/>
    <property type="match status" value="1"/>
</dbReference>
<dbReference type="InterPro" id="IPR016980">
    <property type="entry name" value="S-AdoMet-dep_MeTrfase_Alr7345"/>
</dbReference>
<accession>A0ABT5IAJ3</accession>
<protein>
    <submittedName>
        <fullName evidence="3">Methyltransferase domain-containing protein</fullName>
    </submittedName>
</protein>
<dbReference type="Proteomes" id="UP001216595">
    <property type="component" value="Unassembled WGS sequence"/>
</dbReference>
<comment type="caution">
    <text evidence="3">The sequence shown here is derived from an EMBL/GenBank/DDBJ whole genome shotgun (WGS) entry which is preliminary data.</text>
</comment>
<dbReference type="RefSeq" id="WP_272739952.1">
    <property type="nucleotide sequence ID" value="NZ_JAQQKW010000001.1"/>
</dbReference>
<keyword evidence="3" id="KW-0489">Methyltransferase</keyword>
<dbReference type="Gene3D" id="3.40.50.150">
    <property type="entry name" value="Vaccinia Virus protein VP39"/>
    <property type="match status" value="1"/>
</dbReference>
<dbReference type="InterPro" id="IPR029063">
    <property type="entry name" value="SAM-dependent_MTases_sf"/>
</dbReference>